<reference evidence="2" key="1">
    <citation type="journal article" date="2019" name="bioRxiv">
        <title>The Genome of the Zebra Mussel, Dreissena polymorpha: A Resource for Invasive Species Research.</title>
        <authorList>
            <person name="McCartney M.A."/>
            <person name="Auch B."/>
            <person name="Kono T."/>
            <person name="Mallez S."/>
            <person name="Zhang Y."/>
            <person name="Obille A."/>
            <person name="Becker A."/>
            <person name="Abrahante J.E."/>
            <person name="Garbe J."/>
            <person name="Badalamenti J.P."/>
            <person name="Herman A."/>
            <person name="Mangelson H."/>
            <person name="Liachko I."/>
            <person name="Sullivan S."/>
            <person name="Sone E.D."/>
            <person name="Koren S."/>
            <person name="Silverstein K.A.T."/>
            <person name="Beckman K.B."/>
            <person name="Gohl D.M."/>
        </authorList>
    </citation>
    <scope>NUCLEOTIDE SEQUENCE</scope>
    <source>
        <strain evidence="2">Duluth1</strain>
        <tissue evidence="2">Whole animal</tissue>
    </source>
</reference>
<reference evidence="2" key="2">
    <citation type="submission" date="2020-11" db="EMBL/GenBank/DDBJ databases">
        <authorList>
            <person name="McCartney M.A."/>
            <person name="Auch B."/>
            <person name="Kono T."/>
            <person name="Mallez S."/>
            <person name="Becker A."/>
            <person name="Gohl D.M."/>
            <person name="Silverstein K.A.T."/>
            <person name="Koren S."/>
            <person name="Bechman K.B."/>
            <person name="Herman A."/>
            <person name="Abrahante J.E."/>
            <person name="Garbe J."/>
        </authorList>
    </citation>
    <scope>NUCLEOTIDE SEQUENCE</scope>
    <source>
        <strain evidence="2">Duluth1</strain>
        <tissue evidence="2">Whole animal</tissue>
    </source>
</reference>
<feature type="region of interest" description="Disordered" evidence="1">
    <location>
        <begin position="1"/>
        <end position="49"/>
    </location>
</feature>
<evidence type="ECO:0000313" key="3">
    <source>
        <dbReference type="Proteomes" id="UP000828390"/>
    </source>
</evidence>
<evidence type="ECO:0000256" key="1">
    <source>
        <dbReference type="SAM" id="MobiDB-lite"/>
    </source>
</evidence>
<proteinExistence type="predicted"/>
<feature type="compositionally biased region" description="Low complexity" evidence="1">
    <location>
        <begin position="33"/>
        <end position="47"/>
    </location>
</feature>
<sequence length="109" mass="11922">MRRTDTGPGPVWAHGGEIFTVGKSQPGPTDGNSKSSAGNSSTSLTSTCGNVNERSPCSYTDKVQYADFYLFFTCPKKISYPTFSVPKTLHFSIRTELFEKQSRNSKGIT</sequence>
<dbReference type="AlphaFoldDB" id="A0A9D4H5W4"/>
<keyword evidence="3" id="KW-1185">Reference proteome</keyword>
<evidence type="ECO:0000313" key="2">
    <source>
        <dbReference type="EMBL" id="KAH3825887.1"/>
    </source>
</evidence>
<dbReference type="Proteomes" id="UP000828390">
    <property type="component" value="Unassembled WGS sequence"/>
</dbReference>
<organism evidence="2 3">
    <name type="scientific">Dreissena polymorpha</name>
    <name type="common">Zebra mussel</name>
    <name type="synonym">Mytilus polymorpha</name>
    <dbReference type="NCBI Taxonomy" id="45954"/>
    <lineage>
        <taxon>Eukaryota</taxon>
        <taxon>Metazoa</taxon>
        <taxon>Spiralia</taxon>
        <taxon>Lophotrochozoa</taxon>
        <taxon>Mollusca</taxon>
        <taxon>Bivalvia</taxon>
        <taxon>Autobranchia</taxon>
        <taxon>Heteroconchia</taxon>
        <taxon>Euheterodonta</taxon>
        <taxon>Imparidentia</taxon>
        <taxon>Neoheterodontei</taxon>
        <taxon>Myida</taxon>
        <taxon>Dreissenoidea</taxon>
        <taxon>Dreissenidae</taxon>
        <taxon>Dreissena</taxon>
    </lineage>
</organism>
<name>A0A9D4H5W4_DREPO</name>
<gene>
    <name evidence="2" type="ORF">DPMN_127771</name>
</gene>
<comment type="caution">
    <text evidence="2">The sequence shown here is derived from an EMBL/GenBank/DDBJ whole genome shotgun (WGS) entry which is preliminary data.</text>
</comment>
<protein>
    <submittedName>
        <fullName evidence="2">Uncharacterized protein</fullName>
    </submittedName>
</protein>
<dbReference type="EMBL" id="JAIWYP010000005">
    <property type="protein sequence ID" value="KAH3825887.1"/>
    <property type="molecule type" value="Genomic_DNA"/>
</dbReference>
<accession>A0A9D4H5W4</accession>
<feature type="compositionally biased region" description="Polar residues" evidence="1">
    <location>
        <begin position="22"/>
        <end position="32"/>
    </location>
</feature>